<dbReference type="GO" id="GO:0016491">
    <property type="term" value="F:oxidoreductase activity"/>
    <property type="evidence" value="ECO:0007669"/>
    <property type="project" value="InterPro"/>
</dbReference>
<dbReference type="InterPro" id="IPR017927">
    <property type="entry name" value="FAD-bd_FR_type"/>
</dbReference>
<feature type="domain" description="FAD-binding FR-type" evidence="1">
    <location>
        <begin position="15"/>
        <end position="140"/>
    </location>
</feature>
<dbReference type="SUPFAM" id="SSF63380">
    <property type="entry name" value="Riboflavin synthase domain-like"/>
    <property type="match status" value="1"/>
</dbReference>
<dbReference type="Gene3D" id="2.40.30.10">
    <property type="entry name" value="Translation factors"/>
    <property type="match status" value="1"/>
</dbReference>
<dbReference type="KEGG" id="acad:UA74_21330"/>
<dbReference type="Pfam" id="PF04954">
    <property type="entry name" value="SIP"/>
    <property type="match status" value="1"/>
</dbReference>
<evidence type="ECO:0000259" key="1">
    <source>
        <dbReference type="PROSITE" id="PS51384"/>
    </source>
</evidence>
<dbReference type="InterPro" id="IPR039374">
    <property type="entry name" value="SIP_fam"/>
</dbReference>
<keyword evidence="3" id="KW-1185">Reference proteome</keyword>
<evidence type="ECO:0000313" key="2">
    <source>
        <dbReference type="EMBL" id="APU16291.1"/>
    </source>
</evidence>
<reference evidence="3" key="1">
    <citation type="submission" date="2016-06" db="EMBL/GenBank/DDBJ databases">
        <title>Complete genome sequence of Actinoalloteichus fjordicus DSM 46855 (=ADI127-17), type strain of the new species Actinoalloteichus fjordicus.</title>
        <authorList>
            <person name="Ruckert C."/>
            <person name="Nouioui I."/>
            <person name="Willmese J."/>
            <person name="van Wezel G."/>
            <person name="Klenk H.-P."/>
            <person name="Kalinowski J."/>
            <person name="Zotchev S.B."/>
        </authorList>
    </citation>
    <scope>NUCLEOTIDE SEQUENCE [LARGE SCALE GENOMIC DNA]</scope>
    <source>
        <strain evidence="3">ADI127-7</strain>
    </source>
</reference>
<dbReference type="Pfam" id="PF08021">
    <property type="entry name" value="FAD_binding_9"/>
    <property type="match status" value="1"/>
</dbReference>
<dbReference type="EMBL" id="CP016076">
    <property type="protein sequence ID" value="APU16291.1"/>
    <property type="molecule type" value="Genomic_DNA"/>
</dbReference>
<dbReference type="InterPro" id="IPR007037">
    <property type="entry name" value="SIP_rossman_dom"/>
</dbReference>
<dbReference type="InterPro" id="IPR013113">
    <property type="entry name" value="SIP_FAD-bd"/>
</dbReference>
<dbReference type="Proteomes" id="UP000185511">
    <property type="component" value="Chromosome"/>
</dbReference>
<dbReference type="InterPro" id="IPR039261">
    <property type="entry name" value="FNR_nucleotide-bd"/>
</dbReference>
<dbReference type="Gene3D" id="3.40.50.80">
    <property type="entry name" value="Nucleotide-binding domain of ferredoxin-NADP reductase (FNR) module"/>
    <property type="match status" value="1"/>
</dbReference>
<sequence>MGIAQQEIRVLRYELRPRLLQVTRVVRITPRTTRITLAGDDLDGFQTNDYADHVKLCFPEPGAELPTMPTLGERGIVPPPTDGPQPIFRDYTVRRFDPEAGELDIDFVLHPHGIAGRWATDAVPGARLGVLGPRGSHLVPNDFDWYLLAGDETALPAIGRRLAELAELHPTARVQAFVEVDGPAEEQDLRRPPDTRLTWLHRGGAAAGGRELLHEALSAFTTPAGAGYVWVAGESGDLKPIRRHLRSLGLNRRHYKVDGYWKRGVVNHDHHAEDDGDAEA</sequence>
<accession>A0AAC9LEP1</accession>
<protein>
    <submittedName>
        <fullName evidence="2">Siderophore-interacting protein</fullName>
    </submittedName>
</protein>
<dbReference type="PANTHER" id="PTHR30157">
    <property type="entry name" value="FERRIC REDUCTASE, NADPH-DEPENDENT"/>
    <property type="match status" value="1"/>
</dbReference>
<dbReference type="AlphaFoldDB" id="A0AAC9LEP1"/>
<evidence type="ECO:0000313" key="3">
    <source>
        <dbReference type="Proteomes" id="UP000185511"/>
    </source>
</evidence>
<dbReference type="PROSITE" id="PS51384">
    <property type="entry name" value="FAD_FR"/>
    <property type="match status" value="1"/>
</dbReference>
<organism evidence="2 3">
    <name type="scientific">Actinoalloteichus fjordicus</name>
    <dbReference type="NCBI Taxonomy" id="1612552"/>
    <lineage>
        <taxon>Bacteria</taxon>
        <taxon>Bacillati</taxon>
        <taxon>Actinomycetota</taxon>
        <taxon>Actinomycetes</taxon>
        <taxon>Pseudonocardiales</taxon>
        <taxon>Pseudonocardiaceae</taxon>
        <taxon>Actinoalloteichus</taxon>
    </lineage>
</organism>
<dbReference type="RefSeq" id="WP_075765304.1">
    <property type="nucleotide sequence ID" value="NZ_CP016076.1"/>
</dbReference>
<dbReference type="InterPro" id="IPR017938">
    <property type="entry name" value="Riboflavin_synthase-like_b-brl"/>
</dbReference>
<proteinExistence type="predicted"/>
<name>A0AAC9LEP1_9PSEU</name>
<gene>
    <name evidence="2" type="ORF">UA74_21330</name>
</gene>
<dbReference type="CDD" id="cd06193">
    <property type="entry name" value="siderophore_interacting"/>
    <property type="match status" value="1"/>
</dbReference>
<dbReference type="PANTHER" id="PTHR30157:SF0">
    <property type="entry name" value="NADPH-DEPENDENT FERRIC-CHELATE REDUCTASE"/>
    <property type="match status" value="1"/>
</dbReference>